<evidence type="ECO:0000313" key="4">
    <source>
        <dbReference type="Proteomes" id="UP000053989"/>
    </source>
</evidence>
<dbReference type="HOGENOM" id="CLU_011749_0_0_1"/>
<gene>
    <name evidence="3" type="ORF">SCLCIDRAFT_1208674</name>
</gene>
<organism evidence="3 4">
    <name type="scientific">Scleroderma citrinum Foug A</name>
    <dbReference type="NCBI Taxonomy" id="1036808"/>
    <lineage>
        <taxon>Eukaryota</taxon>
        <taxon>Fungi</taxon>
        <taxon>Dikarya</taxon>
        <taxon>Basidiomycota</taxon>
        <taxon>Agaricomycotina</taxon>
        <taxon>Agaricomycetes</taxon>
        <taxon>Agaricomycetidae</taxon>
        <taxon>Boletales</taxon>
        <taxon>Sclerodermatineae</taxon>
        <taxon>Sclerodermataceae</taxon>
        <taxon>Scleroderma</taxon>
    </lineage>
</organism>
<dbReference type="STRING" id="1036808.A0A0C3E933"/>
<evidence type="ECO:0000256" key="1">
    <source>
        <dbReference type="ARBA" id="ARBA00010954"/>
    </source>
</evidence>
<feature type="compositionally biased region" description="Polar residues" evidence="2">
    <location>
        <begin position="411"/>
        <end position="421"/>
    </location>
</feature>
<proteinExistence type="inferred from homology"/>
<evidence type="ECO:0000313" key="3">
    <source>
        <dbReference type="EMBL" id="KIM69250.1"/>
    </source>
</evidence>
<dbReference type="Proteomes" id="UP000053989">
    <property type="component" value="Unassembled WGS sequence"/>
</dbReference>
<reference evidence="4" key="2">
    <citation type="submission" date="2015-01" db="EMBL/GenBank/DDBJ databases">
        <title>Evolutionary Origins and Diversification of the Mycorrhizal Mutualists.</title>
        <authorList>
            <consortium name="DOE Joint Genome Institute"/>
            <consortium name="Mycorrhizal Genomics Consortium"/>
            <person name="Kohler A."/>
            <person name="Kuo A."/>
            <person name="Nagy L.G."/>
            <person name="Floudas D."/>
            <person name="Copeland A."/>
            <person name="Barry K.W."/>
            <person name="Cichocki N."/>
            <person name="Veneault-Fourrey C."/>
            <person name="LaButti K."/>
            <person name="Lindquist E.A."/>
            <person name="Lipzen A."/>
            <person name="Lundell T."/>
            <person name="Morin E."/>
            <person name="Murat C."/>
            <person name="Riley R."/>
            <person name="Ohm R."/>
            <person name="Sun H."/>
            <person name="Tunlid A."/>
            <person name="Henrissat B."/>
            <person name="Grigoriev I.V."/>
            <person name="Hibbett D.S."/>
            <person name="Martin F."/>
        </authorList>
    </citation>
    <scope>NUCLEOTIDE SEQUENCE [LARGE SCALE GENOMIC DNA]</scope>
    <source>
        <strain evidence="4">Foug A</strain>
    </source>
</reference>
<keyword evidence="4" id="KW-1185">Reference proteome</keyword>
<protein>
    <submittedName>
        <fullName evidence="3">Uncharacterized protein</fullName>
    </submittedName>
</protein>
<dbReference type="OrthoDB" id="276323at2759"/>
<reference evidence="3 4" key="1">
    <citation type="submission" date="2014-04" db="EMBL/GenBank/DDBJ databases">
        <authorList>
            <consortium name="DOE Joint Genome Institute"/>
            <person name="Kuo A."/>
            <person name="Kohler A."/>
            <person name="Nagy L.G."/>
            <person name="Floudas D."/>
            <person name="Copeland A."/>
            <person name="Barry K.W."/>
            <person name="Cichocki N."/>
            <person name="Veneault-Fourrey C."/>
            <person name="LaButti K."/>
            <person name="Lindquist E.A."/>
            <person name="Lipzen A."/>
            <person name="Lundell T."/>
            <person name="Morin E."/>
            <person name="Murat C."/>
            <person name="Sun H."/>
            <person name="Tunlid A."/>
            <person name="Henrissat B."/>
            <person name="Grigoriev I.V."/>
            <person name="Hibbett D.S."/>
            <person name="Martin F."/>
            <person name="Nordberg H.P."/>
            <person name="Cantor M.N."/>
            <person name="Hua S.X."/>
        </authorList>
    </citation>
    <scope>NUCLEOTIDE SEQUENCE [LARGE SCALE GENOMIC DNA]</scope>
    <source>
        <strain evidence="3 4">Foug A</strain>
    </source>
</reference>
<dbReference type="AlphaFoldDB" id="A0A0C3E933"/>
<dbReference type="Pfam" id="PF05794">
    <property type="entry name" value="Tcp11"/>
    <property type="match status" value="1"/>
</dbReference>
<feature type="region of interest" description="Disordered" evidence="2">
    <location>
        <begin position="394"/>
        <end position="421"/>
    </location>
</feature>
<comment type="similarity">
    <text evidence="1">Belongs to the TCP11 family.</text>
</comment>
<sequence>MDSIIRRLKAKAQAAPTSTLLKDTISLLEDLQRNPDIAIDLSWDTLRWDFTQLQERGLWEQSKENDDLLDALWDSLAAASNKASQSTQYSFETSNAEGVSRGRFSMVLPPSQSFVPQLIPSPDPPILPLELIEILDKTYFLHLLATDPGQVLPPGKSLLSAMSRPHVHSEGDPEPTLQNKVEKLAHKAFWDEALESLSNPEPAIQLVRLKPLYIDMQVALSHLLPPKHPVLETLSPPFPPTSSPLESAISHLREVLASMRERCAPVRDAVIESEQRALDNPPIRTTRPVTLATLVLRTIRFVLECSEVMKDDLSQFVLGSMSEQQIKSVIAKQAKVAERRAILDLWNKDHIMQGWRSWLEELQPPFSVFEDAVESQLSWIVRVVQSLGCSSPVTCPSPTRNPKTTPDRSETQGLTSSVQSTSVGHDNQLPPVFFFSVPTIVKIQNYLQALIIAAALRTLTPTSKTSGPISFTERIWTLLRVDIAEEPDASGTRLVNLADEVIRANTHGGSLPSKETETKLRMAVDGMLKPTSPVFVLLQKRLLSALVTSLVRPRVKSHPARDRVVAPEILKSGQDSRRGGKRPRLMLDSEDMDERPSRLRPAEGSTKVVVKGFDDSVLNSAMASVFVQIDDQLEWVESTWGDLIEAES</sequence>
<dbReference type="EMBL" id="KN822007">
    <property type="protein sequence ID" value="KIM69250.1"/>
    <property type="molecule type" value="Genomic_DNA"/>
</dbReference>
<feature type="region of interest" description="Disordered" evidence="2">
    <location>
        <begin position="569"/>
        <end position="603"/>
    </location>
</feature>
<accession>A0A0C3E933</accession>
<evidence type="ECO:0000256" key="2">
    <source>
        <dbReference type="SAM" id="MobiDB-lite"/>
    </source>
</evidence>
<dbReference type="InterPro" id="IPR008862">
    <property type="entry name" value="Tcp11"/>
</dbReference>
<feature type="compositionally biased region" description="Polar residues" evidence="2">
    <location>
        <begin position="394"/>
        <end position="404"/>
    </location>
</feature>
<dbReference type="InParanoid" id="A0A0C3E933"/>
<name>A0A0C3E933_9AGAM</name>